<dbReference type="Pfam" id="PF13855">
    <property type="entry name" value="LRR_8"/>
    <property type="match status" value="1"/>
</dbReference>
<evidence type="ECO:0000256" key="3">
    <source>
        <dbReference type="ARBA" id="ARBA00022737"/>
    </source>
</evidence>
<proteinExistence type="predicted"/>
<dbReference type="Proteomes" id="UP000276133">
    <property type="component" value="Unassembled WGS sequence"/>
</dbReference>
<dbReference type="PANTHER" id="PTHR24373">
    <property type="entry name" value="SLIT RELATED LEUCINE-RICH REPEAT NEURONAL PROTEIN"/>
    <property type="match status" value="1"/>
</dbReference>
<keyword evidence="3" id="KW-0677">Repeat</keyword>
<dbReference type="InterPro" id="IPR003591">
    <property type="entry name" value="Leu-rich_rpt_typical-subtyp"/>
</dbReference>
<keyword evidence="5" id="KW-1185">Reference proteome</keyword>
<evidence type="ECO:0000313" key="5">
    <source>
        <dbReference type="Proteomes" id="UP000276133"/>
    </source>
</evidence>
<accession>A0A3M7SL00</accession>
<evidence type="ECO:0000256" key="1">
    <source>
        <dbReference type="ARBA" id="ARBA00022614"/>
    </source>
</evidence>
<dbReference type="STRING" id="10195.A0A3M7SL00"/>
<gene>
    <name evidence="4" type="ORF">BpHYR1_018094</name>
</gene>
<reference evidence="4 5" key="1">
    <citation type="journal article" date="2018" name="Sci. Rep.">
        <title>Genomic signatures of local adaptation to the degree of environmental predictability in rotifers.</title>
        <authorList>
            <person name="Franch-Gras L."/>
            <person name="Hahn C."/>
            <person name="Garcia-Roger E.M."/>
            <person name="Carmona M.J."/>
            <person name="Serra M."/>
            <person name="Gomez A."/>
        </authorList>
    </citation>
    <scope>NUCLEOTIDE SEQUENCE [LARGE SCALE GENOMIC DNA]</scope>
    <source>
        <strain evidence="4">HYR1</strain>
    </source>
</reference>
<dbReference type="PANTHER" id="PTHR24373:SF275">
    <property type="entry name" value="TIR DOMAIN-CONTAINING PROTEIN"/>
    <property type="match status" value="1"/>
</dbReference>
<evidence type="ECO:0000313" key="4">
    <source>
        <dbReference type="EMBL" id="RNA36375.1"/>
    </source>
</evidence>
<evidence type="ECO:0000256" key="2">
    <source>
        <dbReference type="ARBA" id="ARBA00022729"/>
    </source>
</evidence>
<dbReference type="InterPro" id="IPR050328">
    <property type="entry name" value="Dev_Immune_Receptor"/>
</dbReference>
<name>A0A3M7SL00_BRAPC</name>
<dbReference type="SUPFAM" id="SSF52058">
    <property type="entry name" value="L domain-like"/>
    <property type="match status" value="1"/>
</dbReference>
<dbReference type="AlphaFoldDB" id="A0A3M7SL00"/>
<dbReference type="InterPro" id="IPR032675">
    <property type="entry name" value="LRR_dom_sf"/>
</dbReference>
<keyword evidence="1" id="KW-0433">Leucine-rich repeat</keyword>
<organism evidence="4 5">
    <name type="scientific">Brachionus plicatilis</name>
    <name type="common">Marine rotifer</name>
    <name type="synonym">Brachionus muelleri</name>
    <dbReference type="NCBI Taxonomy" id="10195"/>
    <lineage>
        <taxon>Eukaryota</taxon>
        <taxon>Metazoa</taxon>
        <taxon>Spiralia</taxon>
        <taxon>Gnathifera</taxon>
        <taxon>Rotifera</taxon>
        <taxon>Eurotatoria</taxon>
        <taxon>Monogononta</taxon>
        <taxon>Pseudotrocha</taxon>
        <taxon>Ploima</taxon>
        <taxon>Brachionidae</taxon>
        <taxon>Brachionus</taxon>
    </lineage>
</organism>
<dbReference type="OrthoDB" id="694479at2759"/>
<dbReference type="PROSITE" id="PS51450">
    <property type="entry name" value="LRR"/>
    <property type="match status" value="1"/>
</dbReference>
<dbReference type="SMART" id="SM00369">
    <property type="entry name" value="LRR_TYP"/>
    <property type="match status" value="3"/>
</dbReference>
<protein>
    <submittedName>
        <fullName evidence="4">Chondroadherin</fullName>
    </submittedName>
</protein>
<dbReference type="EMBL" id="REGN01001194">
    <property type="protein sequence ID" value="RNA36375.1"/>
    <property type="molecule type" value="Genomic_DNA"/>
</dbReference>
<dbReference type="InterPro" id="IPR001611">
    <property type="entry name" value="Leu-rich_rpt"/>
</dbReference>
<keyword evidence="2" id="KW-0732">Signal</keyword>
<sequence length="635" mass="75484">MMEHLRSEIESIRQEFYPEQSDRSLFHLNQEKKYIVKNLEREQEFKCINVPKNLHETKIFIPFTNEHQIIEFHDDLVNKTDLIYEEELSVLNEKENKETIESLQCERTIIMTELGKTKDQNLKNENIGKKFKYCIIKKKNGKKKYYKHTSNLFITNSYDDFLFLQNKNIYQNMTEDSFEVEVKKYVISELAYQKIVVDLTNPQKNELGSLYLRQVTSEPIKNNDLDLIDQYINIEKIEDVLFSMTSWAVIPKEIFKNLHQIKNLDIFDYFSFLDTDNFEYLKNLKVIHFLRGVQEIRCNAFNGLNNLVYLSLDYCDLTFLESGCFDGLINLKYLSLVRNRISEISEEIFSPLKNLIYLYMGDNPLEYFNPKGLNNLQYLNIDSPEFFDSSILTKYDQKQQNHHSLKLSGMRSYSNLKNVEALKSHKMIINSKNLKVLDLYQFSRENCDPNDPNIFKDLEYFKLEKLNLLGDDNFINRFNFRNLKVLVGSFEKIPKFEKSLSNLKYLVLDYVKEFDKNCFEHFINLEYLKISIDKNASLIEEIEPDHFMGIKQLKCFEVKINSGKLPDLSAKESIFENLFKPDEKLRKTSFENFYKIYQENSEHINPFEYLNVDDILACESILRNQHEKIISKILK</sequence>
<dbReference type="Gene3D" id="3.80.10.10">
    <property type="entry name" value="Ribonuclease Inhibitor"/>
    <property type="match status" value="2"/>
</dbReference>
<comment type="caution">
    <text evidence="4">The sequence shown here is derived from an EMBL/GenBank/DDBJ whole genome shotgun (WGS) entry which is preliminary data.</text>
</comment>